<reference evidence="1 2" key="1">
    <citation type="journal article" date="2016" name="Nat. Commun.">
        <title>Thousands of microbial genomes shed light on interconnected biogeochemical processes in an aquifer system.</title>
        <authorList>
            <person name="Anantharaman K."/>
            <person name="Brown C.T."/>
            <person name="Hug L.A."/>
            <person name="Sharon I."/>
            <person name="Castelle C.J."/>
            <person name="Probst A.J."/>
            <person name="Thomas B.C."/>
            <person name="Singh A."/>
            <person name="Wilkins M.J."/>
            <person name="Karaoz U."/>
            <person name="Brodie E.L."/>
            <person name="Williams K.H."/>
            <person name="Hubbard S.S."/>
            <person name="Banfield J.F."/>
        </authorList>
    </citation>
    <scope>NUCLEOTIDE SEQUENCE [LARGE SCALE GENOMIC DNA]</scope>
</reference>
<evidence type="ECO:0008006" key="3">
    <source>
        <dbReference type="Google" id="ProtNLM"/>
    </source>
</evidence>
<sequence length="66" mass="7797">MQVQYITDKKGHKTNVVIPYKEWEHLVKEMQKQRLLLGLKEAVSEVKTIMSGKKKMRTIEDLINEL</sequence>
<dbReference type="Proteomes" id="UP000178797">
    <property type="component" value="Unassembled WGS sequence"/>
</dbReference>
<dbReference type="AlphaFoldDB" id="A0A1F7RWV7"/>
<evidence type="ECO:0000313" key="2">
    <source>
        <dbReference type="Proteomes" id="UP000178797"/>
    </source>
</evidence>
<comment type="caution">
    <text evidence="1">The sequence shown here is derived from an EMBL/GenBank/DDBJ whole genome shotgun (WGS) entry which is preliminary data.</text>
</comment>
<organism evidence="1 2">
    <name type="scientific">Candidatus Schekmanbacteria bacterium RBG_16_38_10</name>
    <dbReference type="NCBI Taxonomy" id="1817879"/>
    <lineage>
        <taxon>Bacteria</taxon>
        <taxon>Candidatus Schekmaniibacteriota</taxon>
    </lineage>
</organism>
<evidence type="ECO:0000313" key="1">
    <source>
        <dbReference type="EMBL" id="OGL46022.1"/>
    </source>
</evidence>
<protein>
    <recommendedName>
        <fullName evidence="3">Prevent-host-death protein</fullName>
    </recommendedName>
</protein>
<gene>
    <name evidence="1" type="ORF">A2W05_10485</name>
</gene>
<name>A0A1F7RWV7_9BACT</name>
<accession>A0A1F7RWV7</accession>
<dbReference type="EMBL" id="MGDE01000108">
    <property type="protein sequence ID" value="OGL46022.1"/>
    <property type="molecule type" value="Genomic_DNA"/>
</dbReference>
<proteinExistence type="predicted"/>